<comment type="subcellular location">
    <subcellularLocation>
        <location evidence="1">Mitochondrion inner membrane</location>
        <topology evidence="1">Single-pass membrane protein</topology>
    </subcellularLocation>
</comment>
<organism evidence="3 4">
    <name type="scientific">Trema orientale</name>
    <name type="common">Charcoal tree</name>
    <name type="synonym">Celtis orientalis</name>
    <dbReference type="NCBI Taxonomy" id="63057"/>
    <lineage>
        <taxon>Eukaryota</taxon>
        <taxon>Viridiplantae</taxon>
        <taxon>Streptophyta</taxon>
        <taxon>Embryophyta</taxon>
        <taxon>Tracheophyta</taxon>
        <taxon>Spermatophyta</taxon>
        <taxon>Magnoliopsida</taxon>
        <taxon>eudicotyledons</taxon>
        <taxon>Gunneridae</taxon>
        <taxon>Pentapetalae</taxon>
        <taxon>rosids</taxon>
        <taxon>fabids</taxon>
        <taxon>Rosales</taxon>
        <taxon>Cannabaceae</taxon>
        <taxon>Trema</taxon>
    </lineage>
</organism>
<sequence length="114" mass="13361">MAGNKLSSMKGKLVYESDDEEEGSKDFDLLLEKLSLGQRKKKLVIVSLGGLLCHRVYRYDRSSVPRFRVPDASYGSFFVYKRPYCEEFMKFCLERFEVGIWSSARELVLIYFTY</sequence>
<keyword evidence="4" id="KW-1185">Reference proteome</keyword>
<dbReference type="STRING" id="63057.A0A2P5BW00"/>
<dbReference type="InParanoid" id="A0A2P5BW00"/>
<protein>
    <recommendedName>
        <fullName evidence="1">Mitochondrial import inner membrane translocase subunit TIM50</fullName>
    </recommendedName>
</protein>
<dbReference type="GO" id="GO:0005744">
    <property type="term" value="C:TIM23 mitochondrial import inner membrane translocase complex"/>
    <property type="evidence" value="ECO:0007669"/>
    <property type="project" value="UniProtKB-UniRule"/>
</dbReference>
<comment type="function">
    <text evidence="1">Essential component of the TIM23 complex, a complex that mediates the translocation of transit peptide-containing proteins across the mitochondrial inner membrane.</text>
</comment>
<dbReference type="InterPro" id="IPR036412">
    <property type="entry name" value="HAD-like_sf"/>
</dbReference>
<keyword evidence="1" id="KW-0653">Protein transport</keyword>
<evidence type="ECO:0000313" key="4">
    <source>
        <dbReference type="Proteomes" id="UP000237000"/>
    </source>
</evidence>
<evidence type="ECO:0000313" key="3">
    <source>
        <dbReference type="EMBL" id="PON52966.1"/>
    </source>
</evidence>
<proteinExistence type="inferred from homology"/>
<name>A0A2P5BW00_TREOI</name>
<feature type="domain" description="FCP1 homology" evidence="2">
    <location>
        <begin position="37"/>
        <end position="114"/>
    </location>
</feature>
<comment type="similarity">
    <text evidence="1">Belongs to the TIM50 family.</text>
</comment>
<gene>
    <name evidence="3" type="ORF">TorRG33x02_306800</name>
</gene>
<evidence type="ECO:0000259" key="2">
    <source>
        <dbReference type="PROSITE" id="PS50969"/>
    </source>
</evidence>
<dbReference type="SUPFAM" id="SSF56784">
    <property type="entry name" value="HAD-like"/>
    <property type="match status" value="1"/>
</dbReference>
<dbReference type="InterPro" id="IPR023214">
    <property type="entry name" value="HAD_sf"/>
</dbReference>
<comment type="subunit">
    <text evidence="1">Component of the TIM23 complex.</text>
</comment>
<dbReference type="OrthoDB" id="1711508at2759"/>
<dbReference type="PANTHER" id="PTHR12210">
    <property type="entry name" value="DULLARD PROTEIN PHOSPHATASE"/>
    <property type="match status" value="1"/>
</dbReference>
<dbReference type="EMBL" id="JXTC01000451">
    <property type="protein sequence ID" value="PON52966.1"/>
    <property type="molecule type" value="Genomic_DNA"/>
</dbReference>
<dbReference type="Proteomes" id="UP000237000">
    <property type="component" value="Unassembled WGS sequence"/>
</dbReference>
<dbReference type="Gene3D" id="3.40.50.1000">
    <property type="entry name" value="HAD superfamily/HAD-like"/>
    <property type="match status" value="1"/>
</dbReference>
<evidence type="ECO:0000256" key="1">
    <source>
        <dbReference type="RuleBase" id="RU365079"/>
    </source>
</evidence>
<dbReference type="InterPro" id="IPR050365">
    <property type="entry name" value="TIM50"/>
</dbReference>
<dbReference type="AlphaFoldDB" id="A0A2P5BW00"/>
<keyword evidence="1" id="KW-0809">Transit peptide</keyword>
<comment type="caution">
    <text evidence="3">The sequence shown here is derived from an EMBL/GenBank/DDBJ whole genome shotgun (WGS) entry which is preliminary data.</text>
</comment>
<reference evidence="4" key="1">
    <citation type="submission" date="2016-06" db="EMBL/GenBank/DDBJ databases">
        <title>Parallel loss of symbiosis genes in relatives of nitrogen-fixing non-legume Parasponia.</title>
        <authorList>
            <person name="Van Velzen R."/>
            <person name="Holmer R."/>
            <person name="Bu F."/>
            <person name="Rutten L."/>
            <person name="Van Zeijl A."/>
            <person name="Liu W."/>
            <person name="Santuari L."/>
            <person name="Cao Q."/>
            <person name="Sharma T."/>
            <person name="Shen D."/>
            <person name="Roswanjaya Y."/>
            <person name="Wardhani T."/>
            <person name="Kalhor M.S."/>
            <person name="Jansen J."/>
            <person name="Van den Hoogen J."/>
            <person name="Gungor B."/>
            <person name="Hartog M."/>
            <person name="Hontelez J."/>
            <person name="Verver J."/>
            <person name="Yang W.-C."/>
            <person name="Schijlen E."/>
            <person name="Repin R."/>
            <person name="Schilthuizen M."/>
            <person name="Schranz E."/>
            <person name="Heidstra R."/>
            <person name="Miyata K."/>
            <person name="Fedorova E."/>
            <person name="Kohlen W."/>
            <person name="Bisseling T."/>
            <person name="Smit S."/>
            <person name="Geurts R."/>
        </authorList>
    </citation>
    <scope>NUCLEOTIDE SEQUENCE [LARGE SCALE GENOMIC DNA]</scope>
    <source>
        <strain evidence="4">cv. RG33-2</strain>
    </source>
</reference>
<dbReference type="InterPro" id="IPR004274">
    <property type="entry name" value="FCP1_dom"/>
</dbReference>
<accession>A0A2P5BW00</accession>
<dbReference type="GO" id="GO:0015031">
    <property type="term" value="P:protein transport"/>
    <property type="evidence" value="ECO:0007669"/>
    <property type="project" value="UniProtKB-KW"/>
</dbReference>
<dbReference type="PROSITE" id="PS50969">
    <property type="entry name" value="FCP1"/>
    <property type="match status" value="1"/>
</dbReference>
<keyword evidence="1" id="KW-0496">Mitochondrion</keyword>
<keyword evidence="1" id="KW-0811">Translocation</keyword>
<keyword evidence="1" id="KW-0813">Transport</keyword>
<dbReference type="Pfam" id="PF03031">
    <property type="entry name" value="NIF"/>
    <property type="match status" value="1"/>
</dbReference>